<gene>
    <name evidence="1" type="ORF">BFS35_012470</name>
</gene>
<keyword evidence="2" id="KW-1185">Reference proteome</keyword>
<dbReference type="EMBL" id="MJBI02000010">
    <property type="protein sequence ID" value="RAI79160.1"/>
    <property type="molecule type" value="Genomic_DNA"/>
</dbReference>
<dbReference type="Pfam" id="PF10078">
    <property type="entry name" value="DUF2316"/>
    <property type="match status" value="1"/>
</dbReference>
<accession>A0A2G5NUL7</accession>
<organism evidence="1 2">
    <name type="scientific">Macrococcoides goetzii</name>
    <dbReference type="NCBI Taxonomy" id="1891097"/>
    <lineage>
        <taxon>Bacteria</taxon>
        <taxon>Bacillati</taxon>
        <taxon>Bacillota</taxon>
        <taxon>Bacilli</taxon>
        <taxon>Bacillales</taxon>
        <taxon>Staphylococcaceae</taxon>
        <taxon>Macrococcoides</taxon>
    </lineage>
</organism>
<evidence type="ECO:0000313" key="2">
    <source>
        <dbReference type="Proteomes" id="UP000229523"/>
    </source>
</evidence>
<dbReference type="InterPro" id="IPR018757">
    <property type="entry name" value="DUF2316"/>
</dbReference>
<dbReference type="Proteomes" id="UP000229523">
    <property type="component" value="Unassembled WGS sequence"/>
</dbReference>
<name>A0A2G5NUL7_9STAP</name>
<evidence type="ECO:0000313" key="1">
    <source>
        <dbReference type="EMBL" id="RAI79160.1"/>
    </source>
</evidence>
<proteinExistence type="predicted"/>
<comment type="caution">
    <text evidence="1">The sequence shown here is derived from an EMBL/GenBank/DDBJ whole genome shotgun (WGS) entry which is preliminary data.</text>
</comment>
<dbReference type="AlphaFoldDB" id="A0A2G5NUL7"/>
<reference evidence="1 2" key="1">
    <citation type="journal article" date="2018" name="Front. Microbiol.">
        <title>Description and Comparative Genomics of Macrococcus caseolyticus subsp. hominis subsp. nov., Macrococcus goetzii sp. nov., Macrococcus epidermidis sp. nov., and Macrococcus bohemicus sp. nov., Novel Macrococci From Human Clinical Material With Virulence Potential and Suspected Uptake of Foreign DNA by Natural Transformation.</title>
        <authorList>
            <person name="Maslanova I."/>
            <person name="Wertheimer Z."/>
            <person name="Sedlacek I."/>
            <person name="Svec P."/>
            <person name="Indrakova A."/>
            <person name="Kovarovic V."/>
            <person name="Schumann P."/>
            <person name="Sproer C."/>
            <person name="Kralova S."/>
            <person name="Sedo O."/>
            <person name="Kristofova L."/>
            <person name="Vrbovska V."/>
            <person name="Fuzik T."/>
            <person name="Petras P."/>
            <person name="Zdrahal Z."/>
            <person name="Ruzickova V."/>
            <person name="Doskar J."/>
            <person name="Pantucek R."/>
        </authorList>
    </citation>
    <scope>NUCLEOTIDE SEQUENCE [LARGE SCALE GENOMIC DNA]</scope>
    <source>
        <strain evidence="1 2">CCM 4927</strain>
    </source>
</reference>
<protein>
    <submittedName>
        <fullName evidence="1">DUF2316 family protein</fullName>
    </submittedName>
</protein>
<sequence length="99" mass="11471">MSLSVEERKVTSTELYAHLNDATLSIATIAEHFNLTSQDITAILNMDNSQMSTILPTNEFIHLVWDVRDYINDTLRTHGITPKEYSYLKGMKTNYWFLQ</sequence>
<dbReference type="RefSeq" id="WP_099577113.1">
    <property type="nucleotide sequence ID" value="NZ_MJBI02000010.1"/>
</dbReference>